<proteinExistence type="predicted"/>
<protein>
    <recommendedName>
        <fullName evidence="2">RING-type domain-containing protein</fullName>
    </recommendedName>
</protein>
<dbReference type="InterPro" id="IPR001841">
    <property type="entry name" value="Znf_RING"/>
</dbReference>
<name>A0AAE0ETP1_9CHLO</name>
<gene>
    <name evidence="3" type="ORF">CYMTET_50454</name>
</gene>
<evidence type="ECO:0000256" key="1">
    <source>
        <dbReference type="PROSITE-ProRule" id="PRU00175"/>
    </source>
</evidence>
<keyword evidence="4" id="KW-1185">Reference proteome</keyword>
<dbReference type="GO" id="GO:0008270">
    <property type="term" value="F:zinc ion binding"/>
    <property type="evidence" value="ECO:0007669"/>
    <property type="project" value="UniProtKB-KW"/>
</dbReference>
<keyword evidence="1" id="KW-0479">Metal-binding</keyword>
<dbReference type="Proteomes" id="UP001190700">
    <property type="component" value="Unassembled WGS sequence"/>
</dbReference>
<comment type="caution">
    <text evidence="3">The sequence shown here is derived from an EMBL/GenBank/DDBJ whole genome shotgun (WGS) entry which is preliminary data.</text>
</comment>
<dbReference type="EMBL" id="LGRX02033858">
    <property type="protein sequence ID" value="KAK3239632.1"/>
    <property type="molecule type" value="Genomic_DNA"/>
</dbReference>
<accession>A0AAE0ETP1</accession>
<evidence type="ECO:0000313" key="3">
    <source>
        <dbReference type="EMBL" id="KAK3239632.1"/>
    </source>
</evidence>
<dbReference type="PROSITE" id="PS50089">
    <property type="entry name" value="ZF_RING_2"/>
    <property type="match status" value="1"/>
</dbReference>
<reference evidence="3 4" key="1">
    <citation type="journal article" date="2015" name="Genome Biol. Evol.">
        <title>Comparative Genomics of a Bacterivorous Green Alga Reveals Evolutionary Causalities and Consequences of Phago-Mixotrophic Mode of Nutrition.</title>
        <authorList>
            <person name="Burns J.A."/>
            <person name="Paasch A."/>
            <person name="Narechania A."/>
            <person name="Kim E."/>
        </authorList>
    </citation>
    <scope>NUCLEOTIDE SEQUENCE [LARGE SCALE GENOMIC DNA]</scope>
    <source>
        <strain evidence="3 4">PLY_AMNH</strain>
    </source>
</reference>
<keyword evidence="1" id="KW-0863">Zinc-finger</keyword>
<evidence type="ECO:0000259" key="2">
    <source>
        <dbReference type="PROSITE" id="PS50089"/>
    </source>
</evidence>
<keyword evidence="1" id="KW-0862">Zinc</keyword>
<sequence length="522" mass="60231">MKVVHSWEENEQVQTPRWFKTMDIHAATVILGAVVQAALIEYRRKFYLANREAICSFVICTHFIQLSQQMLRGTIQHVDFEENGKRVLCIKSLFVPIFYNFAFCVRSRWLLPRLLVRQILWPGVGYWRSLGVLDLLRMSLFALFGPCIWTSFFHRQVFNIFQVAWDRANHRHISENAIMDRIFASQCPWSNASIFKIFHLHVLSPLKTICKSFTVSCQRLLKTLDDLVRADCRYWYFHRLRTVLHELGLEPSRESGATGCSPVTSNASQAATQEDLTVDQLDRLCLLCFEAEGVCGLWHPPELQNCTGTTCAECLETLAKQEEPMRVTCPFCRRVLPLPRHPHHPRFVERDLEWKMAQLNLQGPVTNMHDDACCYLHICAVNEPWRSPQDLANALVSFVDEHEITFRGLCAGAHLEYEELLRRLEFLEPVDDTVMLLTACCGGRCVTGWNLSIIHQENMCTLLLSKKGNTSVFRSDSRKMFSRTPLCRSGKYRVKQGAAEMQDFVKAIDDSNRFVSNRMSEL</sequence>
<evidence type="ECO:0000313" key="4">
    <source>
        <dbReference type="Proteomes" id="UP001190700"/>
    </source>
</evidence>
<organism evidence="3 4">
    <name type="scientific">Cymbomonas tetramitiformis</name>
    <dbReference type="NCBI Taxonomy" id="36881"/>
    <lineage>
        <taxon>Eukaryota</taxon>
        <taxon>Viridiplantae</taxon>
        <taxon>Chlorophyta</taxon>
        <taxon>Pyramimonadophyceae</taxon>
        <taxon>Pyramimonadales</taxon>
        <taxon>Pyramimonadaceae</taxon>
        <taxon>Cymbomonas</taxon>
    </lineage>
</organism>
<dbReference type="AlphaFoldDB" id="A0AAE0ETP1"/>
<feature type="domain" description="RING-type" evidence="2">
    <location>
        <begin position="285"/>
        <end position="333"/>
    </location>
</feature>